<dbReference type="Pfam" id="PF01081">
    <property type="entry name" value="Aldolase"/>
    <property type="match status" value="1"/>
</dbReference>
<dbReference type="RefSeq" id="WP_060814384.1">
    <property type="nucleotide sequence ID" value="NZ_JBHULA010000053.1"/>
</dbReference>
<dbReference type="AlphaFoldDB" id="A0A376H244"/>
<dbReference type="PANTHER" id="PTHR30246:SF1">
    <property type="entry name" value="2-DEHYDRO-3-DEOXY-6-PHOSPHOGALACTONATE ALDOLASE-RELATED"/>
    <property type="match status" value="1"/>
</dbReference>
<dbReference type="PANTHER" id="PTHR30246">
    <property type="entry name" value="2-KETO-3-DEOXY-6-PHOSPHOGLUCONATE ALDOLASE"/>
    <property type="match status" value="1"/>
</dbReference>
<name>A0A376H244_ENTGA</name>
<dbReference type="EC" id="4.1.2.14" evidence="6"/>
<proteinExistence type="inferred from homology"/>
<keyword evidence="4 6" id="KW-0456">Lyase</keyword>
<dbReference type="Gene3D" id="3.20.20.70">
    <property type="entry name" value="Aldolase class I"/>
    <property type="match status" value="1"/>
</dbReference>
<dbReference type="Proteomes" id="UP000254807">
    <property type="component" value="Unassembled WGS sequence"/>
</dbReference>
<evidence type="ECO:0000313" key="7">
    <source>
        <dbReference type="Proteomes" id="UP000254807"/>
    </source>
</evidence>
<keyword evidence="7" id="KW-1185">Reference proteome</keyword>
<gene>
    <name evidence="6" type="primary">eda</name>
    <name evidence="6" type="ORF">NCTC12360_03394</name>
</gene>
<dbReference type="OrthoDB" id="9802667at2"/>
<comment type="subunit">
    <text evidence="3">Homotrimer.</text>
</comment>
<comment type="similarity">
    <text evidence="2">Belongs to the KHG/KDPG aldolase family.</text>
</comment>
<dbReference type="PROSITE" id="PS00160">
    <property type="entry name" value="ALDOLASE_KDPG_KHG_2"/>
    <property type="match status" value="1"/>
</dbReference>
<evidence type="ECO:0000256" key="2">
    <source>
        <dbReference type="ARBA" id="ARBA00006906"/>
    </source>
</evidence>
<evidence type="ECO:0000256" key="3">
    <source>
        <dbReference type="ARBA" id="ARBA00011233"/>
    </source>
</evidence>
<keyword evidence="5" id="KW-0119">Carbohydrate metabolism</keyword>
<evidence type="ECO:0000256" key="4">
    <source>
        <dbReference type="ARBA" id="ARBA00023239"/>
    </source>
</evidence>
<comment type="pathway">
    <text evidence="1">Carbohydrate acid metabolism.</text>
</comment>
<dbReference type="GO" id="GO:0008675">
    <property type="term" value="F:2-dehydro-3-deoxy-phosphogluconate aldolase activity"/>
    <property type="evidence" value="ECO:0007669"/>
    <property type="project" value="UniProtKB-EC"/>
</dbReference>
<evidence type="ECO:0000256" key="1">
    <source>
        <dbReference type="ARBA" id="ARBA00004761"/>
    </source>
</evidence>
<dbReference type="InterPro" id="IPR013785">
    <property type="entry name" value="Aldolase_TIM"/>
</dbReference>
<dbReference type="InterPro" id="IPR000887">
    <property type="entry name" value="Aldlse_KDPG_KHG"/>
</dbReference>
<dbReference type="NCBIfam" id="TIGR01182">
    <property type="entry name" value="eda"/>
    <property type="match status" value="1"/>
</dbReference>
<dbReference type="EMBL" id="UFYW01000001">
    <property type="protein sequence ID" value="STD84847.1"/>
    <property type="molecule type" value="Genomic_DNA"/>
</dbReference>
<evidence type="ECO:0000313" key="6">
    <source>
        <dbReference type="EMBL" id="STD84847.1"/>
    </source>
</evidence>
<protein>
    <submittedName>
        <fullName evidence="6">2-dehydro-3-deoxyphosphogluconate aldolase/4-hydroxy-2-oxoglutarate aldolase family protein</fullName>
        <ecNumber evidence="6">4.1.2.14</ecNumber>
    </submittedName>
</protein>
<dbReference type="CDD" id="cd00452">
    <property type="entry name" value="KDPG_aldolase"/>
    <property type="match status" value="1"/>
</dbReference>
<dbReference type="SUPFAM" id="SSF51569">
    <property type="entry name" value="Aldolase"/>
    <property type="match status" value="1"/>
</dbReference>
<dbReference type="InterPro" id="IPR031338">
    <property type="entry name" value="KDPG/KHG_AS_2"/>
</dbReference>
<organism evidence="6 7">
    <name type="scientific">Enterococcus gallinarum</name>
    <dbReference type="NCBI Taxonomy" id="1353"/>
    <lineage>
        <taxon>Bacteria</taxon>
        <taxon>Bacillati</taxon>
        <taxon>Bacillota</taxon>
        <taxon>Bacilli</taxon>
        <taxon>Lactobacillales</taxon>
        <taxon>Enterococcaceae</taxon>
        <taxon>Enterococcus</taxon>
    </lineage>
</organism>
<evidence type="ECO:0000256" key="5">
    <source>
        <dbReference type="ARBA" id="ARBA00023277"/>
    </source>
</evidence>
<sequence>MANVDTLIEHLAATKVLPLYTATDMSLLDPLEELLIKHDIRLIEVTFRSELALKAIEHLTRSGKLLVGAGTVRTLEEAQQAVAKGAQFIVSPAIVPEVVDHCLKNQIPIFPGTATPNDIQKAVSFGIKTVKFFPADIYGGLQAIKALSGPFYDVRFLPTGGISKDNCRDYLAHPQVIAVGGSFILSEELVRDYEQGDAHLASLKAILESI</sequence>
<reference evidence="6 7" key="1">
    <citation type="submission" date="2018-06" db="EMBL/GenBank/DDBJ databases">
        <authorList>
            <consortium name="Pathogen Informatics"/>
            <person name="Doyle S."/>
        </authorList>
    </citation>
    <scope>NUCLEOTIDE SEQUENCE [LARGE SCALE GENOMIC DNA]</scope>
    <source>
        <strain evidence="6 7">NCTC12360</strain>
    </source>
</reference>
<accession>A0A376H244</accession>